<feature type="modified residue" description="Phosphohistidine" evidence="6">
    <location>
        <position position="6"/>
    </location>
</feature>
<dbReference type="InterPro" id="IPR008207">
    <property type="entry name" value="Sig_transdc_His_kin_Hpt_dom"/>
</dbReference>
<keyword evidence="11" id="KW-1185">Reference proteome</keyword>
<keyword evidence="5" id="KW-0804">Transcription</keyword>
<dbReference type="GO" id="GO:0000976">
    <property type="term" value="F:transcription cis-regulatory region binding"/>
    <property type="evidence" value="ECO:0007669"/>
    <property type="project" value="TreeGrafter"/>
</dbReference>
<evidence type="ECO:0000256" key="2">
    <source>
        <dbReference type="ARBA" id="ARBA00023012"/>
    </source>
</evidence>
<feature type="modified residue" description="4-aspartylphosphate" evidence="7">
    <location>
        <position position="256"/>
    </location>
</feature>
<dbReference type="STRING" id="715226.ABI_13320"/>
<keyword evidence="4" id="KW-0238">DNA-binding</keyword>
<keyword evidence="3" id="KW-0805">Transcription regulation</keyword>
<dbReference type="HOGENOM" id="CLU_684779_0_0_5"/>
<dbReference type="SUPFAM" id="SSF52172">
    <property type="entry name" value="CheY-like"/>
    <property type="match status" value="2"/>
</dbReference>
<dbReference type="GO" id="GO:0005829">
    <property type="term" value="C:cytosol"/>
    <property type="evidence" value="ECO:0007669"/>
    <property type="project" value="TreeGrafter"/>
</dbReference>
<dbReference type="InterPro" id="IPR039420">
    <property type="entry name" value="WalR-like"/>
</dbReference>
<feature type="modified residue" description="4-aspartylphosphate" evidence="7">
    <location>
        <position position="133"/>
    </location>
</feature>
<feature type="domain" description="Response regulatory" evidence="8">
    <location>
        <begin position="207"/>
        <end position="323"/>
    </location>
</feature>
<feature type="domain" description="HPt" evidence="9">
    <location>
        <begin position="1"/>
        <end position="66"/>
    </location>
</feature>
<dbReference type="InterPro" id="IPR011006">
    <property type="entry name" value="CheY-like_superfamily"/>
</dbReference>
<dbReference type="EMBL" id="GL883077">
    <property type="protein sequence ID" value="EGF92894.1"/>
    <property type="molecule type" value="Genomic_DNA"/>
</dbReference>
<accession>F4QI27</accession>
<dbReference type="Gene3D" id="3.40.50.2300">
    <property type="match status" value="2"/>
</dbReference>
<evidence type="ECO:0000313" key="10">
    <source>
        <dbReference type="EMBL" id="EGF92894.1"/>
    </source>
</evidence>
<dbReference type="PANTHER" id="PTHR48111:SF1">
    <property type="entry name" value="TWO-COMPONENT RESPONSE REGULATOR ORR33"/>
    <property type="match status" value="1"/>
</dbReference>
<dbReference type="GO" id="GO:0000156">
    <property type="term" value="F:phosphorelay response regulator activity"/>
    <property type="evidence" value="ECO:0007669"/>
    <property type="project" value="TreeGrafter"/>
</dbReference>
<organism evidence="10 11">
    <name type="scientific">Asticcacaulis biprosthecium C19</name>
    <dbReference type="NCBI Taxonomy" id="715226"/>
    <lineage>
        <taxon>Bacteria</taxon>
        <taxon>Pseudomonadati</taxon>
        <taxon>Pseudomonadota</taxon>
        <taxon>Alphaproteobacteria</taxon>
        <taxon>Caulobacterales</taxon>
        <taxon>Caulobacteraceae</taxon>
        <taxon>Asticcacaulis</taxon>
    </lineage>
</organism>
<reference evidence="11" key="1">
    <citation type="submission" date="2011-03" db="EMBL/GenBank/DDBJ databases">
        <title>Draft genome sequence of Brevundimonas diminuta.</title>
        <authorList>
            <person name="Brown P.J.B."/>
            <person name="Buechlein A."/>
            <person name="Hemmerich C."/>
            <person name="Brun Y.V."/>
        </authorList>
    </citation>
    <scope>NUCLEOTIDE SEQUENCE [LARGE SCALE GENOMIC DNA]</scope>
    <source>
        <strain evidence="11">C19</strain>
    </source>
</reference>
<evidence type="ECO:0000259" key="8">
    <source>
        <dbReference type="PROSITE" id="PS50110"/>
    </source>
</evidence>
<evidence type="ECO:0000256" key="7">
    <source>
        <dbReference type="PROSITE-ProRule" id="PRU00169"/>
    </source>
</evidence>
<keyword evidence="2" id="KW-0902">Two-component regulatory system</keyword>
<dbReference type="eggNOG" id="COG0745">
    <property type="taxonomic scope" value="Bacteria"/>
</dbReference>
<dbReference type="PROSITE" id="PS50110">
    <property type="entry name" value="RESPONSE_REGULATORY"/>
    <property type="match status" value="2"/>
</dbReference>
<evidence type="ECO:0000256" key="6">
    <source>
        <dbReference type="PROSITE-ProRule" id="PRU00110"/>
    </source>
</evidence>
<evidence type="ECO:0000256" key="5">
    <source>
        <dbReference type="ARBA" id="ARBA00023163"/>
    </source>
</evidence>
<proteinExistence type="predicted"/>
<dbReference type="AlphaFoldDB" id="F4QI27"/>
<dbReference type="CDD" id="cd17574">
    <property type="entry name" value="REC_OmpR"/>
    <property type="match status" value="1"/>
</dbReference>
<evidence type="ECO:0000259" key="9">
    <source>
        <dbReference type="PROSITE" id="PS50894"/>
    </source>
</evidence>
<dbReference type="GO" id="GO:0006355">
    <property type="term" value="P:regulation of DNA-templated transcription"/>
    <property type="evidence" value="ECO:0007669"/>
    <property type="project" value="TreeGrafter"/>
</dbReference>
<gene>
    <name evidence="10" type="ORF">ABI_13320</name>
</gene>
<evidence type="ECO:0000256" key="4">
    <source>
        <dbReference type="ARBA" id="ARBA00023125"/>
    </source>
</evidence>
<feature type="domain" description="Response regulatory" evidence="8">
    <location>
        <begin position="85"/>
        <end position="201"/>
    </location>
</feature>
<dbReference type="PANTHER" id="PTHR48111">
    <property type="entry name" value="REGULATOR OF RPOS"/>
    <property type="match status" value="1"/>
</dbReference>
<dbReference type="Proteomes" id="UP000006512">
    <property type="component" value="Unassembled WGS sequence"/>
</dbReference>
<dbReference type="InterPro" id="IPR001789">
    <property type="entry name" value="Sig_transdc_resp-reg_receiver"/>
</dbReference>
<keyword evidence="1 7" id="KW-0597">Phosphoprotein</keyword>
<name>F4QI27_9CAUL</name>
<dbReference type="SMART" id="SM00448">
    <property type="entry name" value="REC"/>
    <property type="match status" value="2"/>
</dbReference>
<dbReference type="Pfam" id="PF00072">
    <property type="entry name" value="Response_reg"/>
    <property type="match status" value="2"/>
</dbReference>
<dbReference type="PROSITE" id="PS50894">
    <property type="entry name" value="HPT"/>
    <property type="match status" value="1"/>
</dbReference>
<sequence>MTSQSHALAGSGGSFGFWDISSRAGDLEVLLKESPGTTDGEIEAPLRRLREALATALLASEEVEVVDAPAPVREMPAATTAVSSRVVIVEDDTSVRDLLSGLISGVADVFSAVDTTQGRRLIETVKPDLILLDNRIGGADAGLELLESLQAVPGLKDIPVIMITASDDPGEVMRALMAGAADYIVKPFDPAEVGVKIRGRLDRLGSHVLIADDDDTVREMLVHKFQSAGCKVTSVESGADAWEALQHGDYSVALLDRMMPGYDGVTLLRMMKADPRTARVPVVFLTARHYGADVLEGLNTGAVDYITKPFHADEVLARVLRLLNSGEAA</sequence>
<dbReference type="GO" id="GO:0032993">
    <property type="term" value="C:protein-DNA complex"/>
    <property type="evidence" value="ECO:0007669"/>
    <property type="project" value="TreeGrafter"/>
</dbReference>
<protein>
    <submittedName>
        <fullName evidence="10">Response regulator</fullName>
    </submittedName>
</protein>
<evidence type="ECO:0000313" key="11">
    <source>
        <dbReference type="Proteomes" id="UP000006512"/>
    </source>
</evidence>
<evidence type="ECO:0000256" key="1">
    <source>
        <dbReference type="ARBA" id="ARBA00022553"/>
    </source>
</evidence>
<evidence type="ECO:0000256" key="3">
    <source>
        <dbReference type="ARBA" id="ARBA00023015"/>
    </source>
</evidence>